<feature type="non-terminal residue" evidence="6">
    <location>
        <position position="153"/>
    </location>
</feature>
<evidence type="ECO:0000256" key="5">
    <source>
        <dbReference type="SAM" id="MobiDB-lite"/>
    </source>
</evidence>
<feature type="region of interest" description="Disordered" evidence="5">
    <location>
        <begin position="1"/>
        <end position="30"/>
    </location>
</feature>
<gene>
    <name evidence="6" type="primary">Mettl2_0</name>
    <name evidence="6" type="ORF">RHICYA_R11167</name>
</gene>
<dbReference type="PANTHER" id="PTHR22809">
    <property type="entry name" value="METHYLTRANSFERASE-RELATED"/>
    <property type="match status" value="1"/>
</dbReference>
<evidence type="ECO:0000256" key="3">
    <source>
        <dbReference type="ARBA" id="ARBA00022691"/>
    </source>
</evidence>
<dbReference type="GO" id="GO:0008033">
    <property type="term" value="P:tRNA processing"/>
    <property type="evidence" value="ECO:0007669"/>
    <property type="project" value="UniProtKB-KW"/>
</dbReference>
<dbReference type="PANTHER" id="PTHR22809:SF4">
    <property type="entry name" value="TRNA N(3)-METHYLCYTIDINE METHYLTRANSFERASE METTL2A-RELATED"/>
    <property type="match status" value="1"/>
</dbReference>
<keyword evidence="7" id="KW-1185">Reference proteome</keyword>
<keyword evidence="1" id="KW-0489">Methyltransferase</keyword>
<name>A0A7L1NCQ4_RHICY</name>
<feature type="region of interest" description="Disordered" evidence="5">
    <location>
        <begin position="68"/>
        <end position="100"/>
    </location>
</feature>
<keyword evidence="4" id="KW-0819">tRNA processing</keyword>
<evidence type="ECO:0000256" key="4">
    <source>
        <dbReference type="ARBA" id="ARBA00022694"/>
    </source>
</evidence>
<reference evidence="6 7" key="1">
    <citation type="submission" date="2019-09" db="EMBL/GenBank/DDBJ databases">
        <title>Bird 10,000 Genomes (B10K) Project - Family phase.</title>
        <authorList>
            <person name="Zhang G."/>
        </authorList>
    </citation>
    <scope>NUCLEOTIDE SEQUENCE [LARGE SCALE GENOMIC DNA]</scope>
    <source>
        <strain evidence="6">B10K-DU-002-35</strain>
        <tissue evidence="6">Muscle</tissue>
    </source>
</reference>
<comment type="caution">
    <text evidence="6">The sequence shown here is derived from an EMBL/GenBank/DDBJ whole genome shotgun (WGS) entry which is preliminary data.</text>
</comment>
<evidence type="ECO:0000256" key="2">
    <source>
        <dbReference type="ARBA" id="ARBA00022679"/>
    </source>
</evidence>
<keyword evidence="2" id="KW-0808">Transferase</keyword>
<dbReference type="AlphaFoldDB" id="A0A7L1NCQ4"/>
<dbReference type="InterPro" id="IPR026113">
    <property type="entry name" value="METTL2/6/8-like"/>
</dbReference>
<dbReference type="EMBL" id="VXBP01004995">
    <property type="protein sequence ID" value="NXN97578.1"/>
    <property type="molecule type" value="Genomic_DNA"/>
</dbReference>
<keyword evidence="3" id="KW-0949">S-adenosyl-L-methionine</keyword>
<evidence type="ECO:0000256" key="1">
    <source>
        <dbReference type="ARBA" id="ARBA00022603"/>
    </source>
</evidence>
<feature type="compositionally biased region" description="Acidic residues" evidence="5">
    <location>
        <begin position="1"/>
        <end position="10"/>
    </location>
</feature>
<organism evidence="6 7">
    <name type="scientific">Rhinopomastus cyanomelas</name>
    <name type="common">Common scimitarbill</name>
    <dbReference type="NCBI Taxonomy" id="113115"/>
    <lineage>
        <taxon>Eukaryota</taxon>
        <taxon>Metazoa</taxon>
        <taxon>Chordata</taxon>
        <taxon>Craniata</taxon>
        <taxon>Vertebrata</taxon>
        <taxon>Euteleostomi</taxon>
        <taxon>Archelosauria</taxon>
        <taxon>Archosauria</taxon>
        <taxon>Dinosauria</taxon>
        <taxon>Saurischia</taxon>
        <taxon>Theropoda</taxon>
        <taxon>Coelurosauria</taxon>
        <taxon>Aves</taxon>
        <taxon>Neognathae</taxon>
        <taxon>Neoaves</taxon>
        <taxon>Telluraves</taxon>
        <taxon>Coraciimorphae</taxon>
        <taxon>Bucerotiformes</taxon>
        <taxon>Rhinopomastidae</taxon>
        <taxon>Rhinopomastus</taxon>
    </lineage>
</organism>
<proteinExistence type="predicted"/>
<protein>
    <submittedName>
        <fullName evidence="6">METL2 protein</fullName>
    </submittedName>
</protein>
<dbReference type="Proteomes" id="UP000565785">
    <property type="component" value="Unassembled WGS sequence"/>
</dbReference>
<evidence type="ECO:0000313" key="6">
    <source>
        <dbReference type="EMBL" id="NXN97578.1"/>
    </source>
</evidence>
<feature type="non-terminal residue" evidence="6">
    <location>
        <position position="1"/>
    </location>
</feature>
<accession>A0A7L1NCQ4</accession>
<sequence>DNVEWSEEQEASARSKVQENSSQLLPQDKQEEYEVNAKKYWDEFYKVHENGFFKDRHWLFSEFPELAPNRSSSQNGVSAHEFSNKEESNSDEGLGSCENGHCSFETKAENQLNLIKGTAEICTEELAAQKCSELNQGDGDYPGSSASYRILEV</sequence>
<evidence type="ECO:0000313" key="7">
    <source>
        <dbReference type="Proteomes" id="UP000565785"/>
    </source>
</evidence>
<dbReference type="GO" id="GO:0052735">
    <property type="term" value="F:tRNA (cytidine-3-)-methyltransferase activity"/>
    <property type="evidence" value="ECO:0007669"/>
    <property type="project" value="TreeGrafter"/>
</dbReference>
<dbReference type="OrthoDB" id="417697at2759"/>
<dbReference type="GO" id="GO:0032259">
    <property type="term" value="P:methylation"/>
    <property type="evidence" value="ECO:0007669"/>
    <property type="project" value="UniProtKB-KW"/>
</dbReference>